<dbReference type="InterPro" id="IPR027417">
    <property type="entry name" value="P-loop_NTPase"/>
</dbReference>
<sequence>MPVLAIANPKGGVGKTTLATHIAGYWARCGHAVMLGDVDRQQSCAHWLALRPAAARPIAGWDASRSDVLKAPRGTTHVVLDTPAGLHGQRLREVLRRTDRLLVPLQPSVFDMFATHDFLQVVRERAHAGLRVALVGMRVDERTLAARQLQAYLDMLGLPVVGCVREAQLYRHLAAQGLTLFDVRPAQVERELAQWQPLLAWLDAP</sequence>
<dbReference type="EMBL" id="VJOL01000062">
    <property type="protein sequence ID" value="TSE28105.1"/>
    <property type="molecule type" value="Genomic_DNA"/>
</dbReference>
<keyword evidence="3" id="KW-1185">Reference proteome</keyword>
<comment type="caution">
    <text evidence="2">The sequence shown here is derived from an EMBL/GenBank/DDBJ whole genome shotgun (WGS) entry which is preliminary data.</text>
</comment>
<gene>
    <name evidence="2" type="primary">soj_2</name>
    <name evidence="2" type="ORF">Tther_02337</name>
</gene>
<evidence type="ECO:0000313" key="3">
    <source>
        <dbReference type="Proteomes" id="UP000318542"/>
    </source>
</evidence>
<dbReference type="SUPFAM" id="SSF52540">
    <property type="entry name" value="P-loop containing nucleoside triphosphate hydrolases"/>
    <property type="match status" value="1"/>
</dbReference>
<dbReference type="Gene3D" id="3.40.50.300">
    <property type="entry name" value="P-loop containing nucleotide triphosphate hydrolases"/>
    <property type="match status" value="1"/>
</dbReference>
<dbReference type="InterPro" id="IPR002586">
    <property type="entry name" value="CobQ/CobB/MinD/ParA_Nub-bd_dom"/>
</dbReference>
<feature type="domain" description="CobQ/CobB/MinD/ParA nucleotide binding" evidence="1">
    <location>
        <begin position="4"/>
        <end position="178"/>
    </location>
</feature>
<dbReference type="CDD" id="cd02042">
    <property type="entry name" value="ParAB_family"/>
    <property type="match status" value="1"/>
</dbReference>
<reference evidence="2 3" key="1">
    <citation type="submission" date="2019-07" db="EMBL/GenBank/DDBJ databases">
        <title>Tepidimonas thermarum AA-1 draft genome.</title>
        <authorList>
            <person name="Da Costa M.S."/>
            <person name="Froufe H.J.C."/>
            <person name="Egas C."/>
            <person name="Albuquerque L."/>
        </authorList>
    </citation>
    <scope>NUCLEOTIDE SEQUENCE [LARGE SCALE GENOMIC DNA]</scope>
    <source>
        <strain evidence="2 3">AA-1</strain>
    </source>
</reference>
<proteinExistence type="predicted"/>
<dbReference type="Proteomes" id="UP000318542">
    <property type="component" value="Unassembled WGS sequence"/>
</dbReference>
<dbReference type="GO" id="GO:0016787">
    <property type="term" value="F:hydrolase activity"/>
    <property type="evidence" value="ECO:0007669"/>
    <property type="project" value="UniProtKB-KW"/>
</dbReference>
<dbReference type="InterPro" id="IPR050678">
    <property type="entry name" value="DNA_Partitioning_ATPase"/>
</dbReference>
<organism evidence="2 3">
    <name type="scientific">Tepidimonas thermarum</name>
    <dbReference type="NCBI Taxonomy" id="335431"/>
    <lineage>
        <taxon>Bacteria</taxon>
        <taxon>Pseudomonadati</taxon>
        <taxon>Pseudomonadota</taxon>
        <taxon>Betaproteobacteria</taxon>
        <taxon>Burkholderiales</taxon>
        <taxon>Tepidimonas</taxon>
    </lineage>
</organism>
<dbReference type="PANTHER" id="PTHR13696:SF96">
    <property type="entry name" value="COBQ_COBB_MIND_PARA NUCLEOTIDE BINDING DOMAIN-CONTAINING PROTEIN"/>
    <property type="match status" value="1"/>
</dbReference>
<accession>A0A554WX04</accession>
<dbReference type="RefSeq" id="WP_143904104.1">
    <property type="nucleotide sequence ID" value="NZ_VJOL01000062.1"/>
</dbReference>
<dbReference type="PIRSF" id="PIRSF009320">
    <property type="entry name" value="Nuc_binding_HP_1000"/>
    <property type="match status" value="1"/>
</dbReference>
<protein>
    <submittedName>
        <fullName evidence="2">Chromosome-partitioning ATPase Soj</fullName>
        <ecNumber evidence="2">3.6.-.-</ecNumber>
    </submittedName>
</protein>
<evidence type="ECO:0000259" key="1">
    <source>
        <dbReference type="Pfam" id="PF01656"/>
    </source>
</evidence>
<dbReference type="EC" id="3.6.-.-" evidence="2"/>
<name>A0A554WX04_9BURK</name>
<keyword evidence="2" id="KW-0378">Hydrolase</keyword>
<evidence type="ECO:0000313" key="2">
    <source>
        <dbReference type="EMBL" id="TSE28105.1"/>
    </source>
</evidence>
<dbReference type="OrthoDB" id="69313at2"/>
<dbReference type="PANTHER" id="PTHR13696">
    <property type="entry name" value="P-LOOP CONTAINING NUCLEOSIDE TRIPHOSPHATE HYDROLASE"/>
    <property type="match status" value="1"/>
</dbReference>
<dbReference type="Pfam" id="PF01656">
    <property type="entry name" value="CbiA"/>
    <property type="match status" value="1"/>
</dbReference>
<dbReference type="AlphaFoldDB" id="A0A554WX04"/>